<sequence>MNESAEATTLDLENLIAMNEMIKRTKGKETTFQQMKRQKITSSNRAFIDPEFYQTNCDQNSIETLLDKGAHQPERILAVTTLDDLGLLICYLVRYTNGQLELVPNRTVHRHCPQMVIDFLESNLIFSNNDNNPNLPDDLFKGLENANQDDVQLPKDSKTESQTQTNDNADLDDDDDDFYQFDELSKCFDMKNLTNVINKSTKPQQNETIEIDFTELDDNGSNRSTSQIHKLIINEDDDDNPISKPGTSKSIDDQIEPKEISHLQAQEIEFVNTIFDKETIEELLDNNLLDDDQLVMKERDAKHEQTMPGLDEINETLSMSFHPNDSQEKSDSQELSSISPDIMEQLLRSEVHTSDMDKQPQEEEEVTSDDPMDNNF</sequence>
<evidence type="ECO:0000256" key="1">
    <source>
        <dbReference type="ARBA" id="ARBA00004123"/>
    </source>
</evidence>
<evidence type="ECO:0000256" key="2">
    <source>
        <dbReference type="ARBA" id="ARBA00023242"/>
    </source>
</evidence>
<dbReference type="Pfam" id="PF01393">
    <property type="entry name" value="Chromo_shadow"/>
    <property type="match status" value="1"/>
</dbReference>
<proteinExistence type="predicted"/>
<dbReference type="KEGG" id="dpte:113797233"/>
<evidence type="ECO:0000259" key="4">
    <source>
        <dbReference type="SMART" id="SM00300"/>
    </source>
</evidence>
<feature type="compositionally biased region" description="Basic and acidic residues" evidence="3">
    <location>
        <begin position="347"/>
        <end position="361"/>
    </location>
</feature>
<dbReference type="CDD" id="cd00034">
    <property type="entry name" value="CSD"/>
    <property type="match status" value="1"/>
</dbReference>
<dbReference type="InterPro" id="IPR016197">
    <property type="entry name" value="Chromo-like_dom_sf"/>
</dbReference>
<keyword evidence="2" id="KW-0539">Nucleus</keyword>
<name>A0A6P6YDL9_DERPT</name>
<protein>
    <submittedName>
        <fullName evidence="6">Uncharacterized protein LOC113797233</fullName>
    </submittedName>
</protein>
<comment type="subcellular location">
    <subcellularLocation>
        <location evidence="1">Nucleus</location>
    </subcellularLocation>
</comment>
<evidence type="ECO:0000313" key="5">
    <source>
        <dbReference type="Proteomes" id="UP000515146"/>
    </source>
</evidence>
<organism evidence="5 6">
    <name type="scientific">Dermatophagoides pteronyssinus</name>
    <name type="common">European house dust mite</name>
    <dbReference type="NCBI Taxonomy" id="6956"/>
    <lineage>
        <taxon>Eukaryota</taxon>
        <taxon>Metazoa</taxon>
        <taxon>Ecdysozoa</taxon>
        <taxon>Arthropoda</taxon>
        <taxon>Chelicerata</taxon>
        <taxon>Arachnida</taxon>
        <taxon>Acari</taxon>
        <taxon>Acariformes</taxon>
        <taxon>Sarcoptiformes</taxon>
        <taxon>Astigmata</taxon>
        <taxon>Psoroptidia</taxon>
        <taxon>Analgoidea</taxon>
        <taxon>Pyroglyphidae</taxon>
        <taxon>Dermatophagoidinae</taxon>
        <taxon>Dermatophagoides</taxon>
    </lineage>
</organism>
<dbReference type="Proteomes" id="UP000515146">
    <property type="component" value="Unplaced"/>
</dbReference>
<dbReference type="GO" id="GO:0005634">
    <property type="term" value="C:nucleus"/>
    <property type="evidence" value="ECO:0007669"/>
    <property type="project" value="UniProtKB-SubCell"/>
</dbReference>
<feature type="region of interest" description="Disordered" evidence="3">
    <location>
        <begin position="320"/>
        <end position="376"/>
    </location>
</feature>
<evidence type="ECO:0000256" key="3">
    <source>
        <dbReference type="SAM" id="MobiDB-lite"/>
    </source>
</evidence>
<dbReference type="GO" id="GO:0005694">
    <property type="term" value="C:chromosome"/>
    <property type="evidence" value="ECO:0007669"/>
    <property type="project" value="UniProtKB-ARBA"/>
</dbReference>
<dbReference type="OrthoDB" id="433924at2759"/>
<evidence type="ECO:0000313" key="6">
    <source>
        <dbReference type="RefSeq" id="XP_027203385.1"/>
    </source>
</evidence>
<dbReference type="Gene3D" id="2.40.50.40">
    <property type="match status" value="1"/>
</dbReference>
<dbReference type="RefSeq" id="XP_027203385.1">
    <property type="nucleotide sequence ID" value="XM_027347584.1"/>
</dbReference>
<accession>A0A6P6YDL9</accession>
<gene>
    <name evidence="6" type="primary">LOC113797233</name>
</gene>
<dbReference type="InterPro" id="IPR008251">
    <property type="entry name" value="Chromo_shadow_dom"/>
</dbReference>
<dbReference type="InParanoid" id="A0A6P6YDL9"/>
<feature type="region of interest" description="Disordered" evidence="3">
    <location>
        <begin position="150"/>
        <end position="175"/>
    </location>
</feature>
<dbReference type="OMA" id="NIVEDHC"/>
<dbReference type="SUPFAM" id="SSF54160">
    <property type="entry name" value="Chromo domain-like"/>
    <property type="match status" value="1"/>
</dbReference>
<dbReference type="SMART" id="SM00300">
    <property type="entry name" value="ChSh"/>
    <property type="match status" value="1"/>
</dbReference>
<feature type="domain" description="Chromo shadow" evidence="4">
    <location>
        <begin position="68"/>
        <end position="129"/>
    </location>
</feature>
<reference evidence="6" key="1">
    <citation type="submission" date="2025-08" db="UniProtKB">
        <authorList>
            <consortium name="RefSeq"/>
        </authorList>
    </citation>
    <scope>IDENTIFICATION</scope>
    <source>
        <strain evidence="6">Airmid</strain>
    </source>
</reference>
<keyword evidence="5" id="KW-1185">Reference proteome</keyword>
<dbReference type="AlphaFoldDB" id="A0A6P6YDL9"/>
<feature type="compositionally biased region" description="Acidic residues" evidence="3">
    <location>
        <begin position="362"/>
        <end position="376"/>
    </location>
</feature>